<dbReference type="GO" id="GO:0030170">
    <property type="term" value="F:pyridoxal phosphate binding"/>
    <property type="evidence" value="ECO:0007669"/>
    <property type="project" value="InterPro"/>
</dbReference>
<dbReference type="PROSITE" id="PS00600">
    <property type="entry name" value="AA_TRANSFER_CLASS_3"/>
    <property type="match status" value="1"/>
</dbReference>
<keyword evidence="4" id="KW-0472">Membrane</keyword>
<dbReference type="SUPFAM" id="SSF53383">
    <property type="entry name" value="PLP-dependent transferases"/>
    <property type="match status" value="1"/>
</dbReference>
<proteinExistence type="inferred from homology"/>
<dbReference type="AlphaFoldDB" id="A0A6N6VYJ5"/>
<accession>A0A6N6VYJ5</accession>
<protein>
    <submittedName>
        <fullName evidence="5">Aminotransferase class III-fold pyridoxal phosphate-dependent enzyme</fullName>
    </submittedName>
</protein>
<dbReference type="InterPro" id="IPR015422">
    <property type="entry name" value="PyrdxlP-dep_Trfase_small"/>
</dbReference>
<keyword evidence="4" id="KW-0812">Transmembrane</keyword>
<organism evidence="5 6">
    <name type="scientific">Paraburkholderia madseniana</name>
    <dbReference type="NCBI Taxonomy" id="2599607"/>
    <lineage>
        <taxon>Bacteria</taxon>
        <taxon>Pseudomonadati</taxon>
        <taxon>Pseudomonadota</taxon>
        <taxon>Betaproteobacteria</taxon>
        <taxon>Burkholderiales</taxon>
        <taxon>Burkholderiaceae</taxon>
        <taxon>Paraburkholderia</taxon>
    </lineage>
</organism>
<evidence type="ECO:0000313" key="5">
    <source>
        <dbReference type="EMBL" id="KAE8753647.1"/>
    </source>
</evidence>
<dbReference type="GO" id="GO:0008483">
    <property type="term" value="F:transaminase activity"/>
    <property type="evidence" value="ECO:0007669"/>
    <property type="project" value="UniProtKB-KW"/>
</dbReference>
<dbReference type="InterPro" id="IPR015421">
    <property type="entry name" value="PyrdxlP-dep_Trfase_major"/>
</dbReference>
<dbReference type="Gene3D" id="3.90.1150.10">
    <property type="entry name" value="Aspartate Aminotransferase, domain 1"/>
    <property type="match status" value="1"/>
</dbReference>
<comment type="similarity">
    <text evidence="3">Belongs to the class-III pyridoxal-phosphate-dependent aminotransferase family.</text>
</comment>
<dbReference type="Gene3D" id="3.40.640.10">
    <property type="entry name" value="Type I PLP-dependent aspartate aminotransferase-like (Major domain)"/>
    <property type="match status" value="1"/>
</dbReference>
<dbReference type="RefSeq" id="WP_154567590.1">
    <property type="nucleotide sequence ID" value="NZ_VOSW01000183.1"/>
</dbReference>
<dbReference type="Pfam" id="PF00202">
    <property type="entry name" value="Aminotran_3"/>
    <property type="match status" value="1"/>
</dbReference>
<evidence type="ECO:0000256" key="1">
    <source>
        <dbReference type="ARBA" id="ARBA00001933"/>
    </source>
</evidence>
<evidence type="ECO:0000256" key="3">
    <source>
        <dbReference type="RuleBase" id="RU003560"/>
    </source>
</evidence>
<dbReference type="InterPro" id="IPR049704">
    <property type="entry name" value="Aminotrans_3_PPA_site"/>
</dbReference>
<gene>
    <name evidence="5" type="ORF">FSO04_43960</name>
</gene>
<keyword evidence="5" id="KW-0808">Transferase</keyword>
<sequence>MVWTNTYNKALLERAQQVIPGGMYGHMSTSMLPAEFPQFFRAGKGARTWDVDGNEYVDFMCAYGPNLLGYNEPTVEAAVTAQRELGDALNGPGEVMVDLAERFVSLVNHASWTMFAKNGTDVTSAAMVIARVHTGKRIILAATDAYHGAAPWCVPIMLSSGTIPEDRASIVYYDYNDPQSLTDAFREHKGNIAGVFATPFKHDVFRDQEEPDLEYAQTARRLCTETGALLIVDDIRAGFRLARDCSWSLIGVEPDLSCWGKCFANGHPISALLGSEQVRAAAKKVFITGSFWFSAIPMAAGIATLQLIRDTDYLERLKRAGQKLRDGLDEQARSHGFELRQTGPVQMPQILFEDDPDFRIGYAWAAECVVRGAYLHPYHNMFLSAAHSDTDIKHALAATDGAFEAVKRKLPDIGPVVQLSALV</sequence>
<keyword evidence="2 3" id="KW-0663">Pyridoxal phosphate</keyword>
<name>A0A6N6VYJ5_9BURK</name>
<comment type="cofactor">
    <cofactor evidence="1">
        <name>pyridoxal 5'-phosphate</name>
        <dbReference type="ChEBI" id="CHEBI:597326"/>
    </cofactor>
</comment>
<comment type="caution">
    <text evidence="5">The sequence shown here is derived from an EMBL/GenBank/DDBJ whole genome shotgun (WGS) entry which is preliminary data.</text>
</comment>
<dbReference type="EMBL" id="VOSW01000183">
    <property type="protein sequence ID" value="KAE8753647.1"/>
    <property type="molecule type" value="Genomic_DNA"/>
</dbReference>
<feature type="transmembrane region" description="Helical" evidence="4">
    <location>
        <begin position="285"/>
        <end position="308"/>
    </location>
</feature>
<keyword evidence="4" id="KW-1133">Transmembrane helix</keyword>
<dbReference type="Proteomes" id="UP000463700">
    <property type="component" value="Unassembled WGS sequence"/>
</dbReference>
<evidence type="ECO:0000256" key="2">
    <source>
        <dbReference type="ARBA" id="ARBA00022898"/>
    </source>
</evidence>
<evidence type="ECO:0000313" key="6">
    <source>
        <dbReference type="Proteomes" id="UP000463700"/>
    </source>
</evidence>
<dbReference type="PANTHER" id="PTHR43713:SF3">
    <property type="entry name" value="GLUTAMATE-1-SEMIALDEHYDE 2,1-AMINOMUTASE 1, CHLOROPLASTIC-RELATED"/>
    <property type="match status" value="1"/>
</dbReference>
<dbReference type="PANTHER" id="PTHR43713">
    <property type="entry name" value="GLUTAMATE-1-SEMIALDEHYDE 2,1-AMINOMUTASE"/>
    <property type="match status" value="1"/>
</dbReference>
<evidence type="ECO:0000256" key="4">
    <source>
        <dbReference type="SAM" id="Phobius"/>
    </source>
</evidence>
<reference evidence="5 6" key="1">
    <citation type="journal article" date="2020" name="Int. J. Syst. Evol. Microbiol.">
        <title>Paraburkholderia madseniana sp. nov., a phenolic acid-degrading bacterium isolated from acidic forest soil.</title>
        <authorList>
            <person name="Wilhelm R.C."/>
            <person name="Murphy S.J.L."/>
            <person name="Feriancek N.M."/>
            <person name="Karasz D.C."/>
            <person name="DeRito C.M."/>
            <person name="Newman J.D."/>
            <person name="Buckley D.H."/>
        </authorList>
    </citation>
    <scope>NUCLEOTIDE SEQUENCE [LARGE SCALE GENOMIC DNA]</scope>
    <source>
        <strain evidence="5 6">RP11</strain>
    </source>
</reference>
<dbReference type="InterPro" id="IPR015424">
    <property type="entry name" value="PyrdxlP-dep_Trfase"/>
</dbReference>
<dbReference type="OrthoDB" id="9801052at2"/>
<keyword evidence="5" id="KW-0032">Aminotransferase</keyword>
<dbReference type="InterPro" id="IPR005814">
    <property type="entry name" value="Aminotrans_3"/>
</dbReference>